<feature type="transmembrane region" description="Helical" evidence="4">
    <location>
        <begin position="94"/>
        <end position="118"/>
    </location>
</feature>
<protein>
    <recommendedName>
        <fullName evidence="5">Major facilitator superfamily (MFS) profile domain-containing protein</fullName>
    </recommendedName>
</protein>
<feature type="transmembrane region" description="Helical" evidence="4">
    <location>
        <begin position="253"/>
        <end position="275"/>
    </location>
</feature>
<evidence type="ECO:0000256" key="3">
    <source>
        <dbReference type="SAM" id="MobiDB-lite"/>
    </source>
</evidence>
<feature type="transmembrane region" description="Helical" evidence="4">
    <location>
        <begin position="333"/>
        <end position="350"/>
    </location>
</feature>
<dbReference type="PANTHER" id="PTHR11360">
    <property type="entry name" value="MONOCARBOXYLATE TRANSPORTER"/>
    <property type="match status" value="1"/>
</dbReference>
<organism evidence="6 7">
    <name type="scientific">Bionectria ochroleuca</name>
    <name type="common">Gliocladium roseum</name>
    <dbReference type="NCBI Taxonomy" id="29856"/>
    <lineage>
        <taxon>Eukaryota</taxon>
        <taxon>Fungi</taxon>
        <taxon>Dikarya</taxon>
        <taxon>Ascomycota</taxon>
        <taxon>Pezizomycotina</taxon>
        <taxon>Sordariomycetes</taxon>
        <taxon>Hypocreomycetidae</taxon>
        <taxon>Hypocreales</taxon>
        <taxon>Bionectriaceae</taxon>
        <taxon>Clonostachys</taxon>
    </lineage>
</organism>
<dbReference type="PROSITE" id="PS50850">
    <property type="entry name" value="MFS"/>
    <property type="match status" value="1"/>
</dbReference>
<feature type="transmembrane region" description="Helical" evidence="4">
    <location>
        <begin position="191"/>
        <end position="215"/>
    </location>
</feature>
<dbReference type="Gene3D" id="1.20.1250.20">
    <property type="entry name" value="MFS general substrate transporter like domains"/>
    <property type="match status" value="2"/>
</dbReference>
<dbReference type="GO" id="GO:0022857">
    <property type="term" value="F:transmembrane transporter activity"/>
    <property type="evidence" value="ECO:0007669"/>
    <property type="project" value="InterPro"/>
</dbReference>
<feature type="transmembrane region" description="Helical" evidence="4">
    <location>
        <begin position="387"/>
        <end position="409"/>
    </location>
</feature>
<feature type="transmembrane region" description="Helical" evidence="4">
    <location>
        <begin position="138"/>
        <end position="158"/>
    </location>
</feature>
<reference evidence="6" key="1">
    <citation type="submission" date="2020-10" db="EMBL/GenBank/DDBJ databases">
        <title>High-Quality Genome Resource of Clonostachys rosea strain S41 by Oxford Nanopore Long-Read Sequencing.</title>
        <authorList>
            <person name="Wang H."/>
        </authorList>
    </citation>
    <scope>NUCLEOTIDE SEQUENCE</scope>
    <source>
        <strain evidence="6">S41</strain>
    </source>
</reference>
<dbReference type="InterPro" id="IPR020846">
    <property type="entry name" value="MFS_dom"/>
</dbReference>
<dbReference type="InterPro" id="IPR036259">
    <property type="entry name" value="MFS_trans_sf"/>
</dbReference>
<dbReference type="SUPFAM" id="SSF103473">
    <property type="entry name" value="MFS general substrate transporter"/>
    <property type="match status" value="1"/>
</dbReference>
<feature type="transmembrane region" description="Helical" evidence="4">
    <location>
        <begin position="165"/>
        <end position="185"/>
    </location>
</feature>
<feature type="compositionally biased region" description="Basic and acidic residues" evidence="3">
    <location>
        <begin position="67"/>
        <end position="76"/>
    </location>
</feature>
<comment type="similarity">
    <text evidence="2">Belongs to the major facilitator superfamily. Monocarboxylate porter (TC 2.A.1.13) family.</text>
</comment>
<feature type="transmembrane region" description="Helical" evidence="4">
    <location>
        <begin position="227"/>
        <end position="247"/>
    </location>
</feature>
<evidence type="ECO:0000313" key="7">
    <source>
        <dbReference type="Proteomes" id="UP000616885"/>
    </source>
</evidence>
<gene>
    <name evidence="6" type="ORF">IM811_003067</name>
</gene>
<name>A0A8H7K936_BIOOC</name>
<dbReference type="GO" id="GO:0016020">
    <property type="term" value="C:membrane"/>
    <property type="evidence" value="ECO:0007669"/>
    <property type="project" value="UniProtKB-SubCell"/>
</dbReference>
<comment type="subcellular location">
    <subcellularLocation>
        <location evidence="1">Membrane</location>
        <topology evidence="1">Multi-pass membrane protein</topology>
    </subcellularLocation>
</comment>
<dbReference type="Proteomes" id="UP000616885">
    <property type="component" value="Unassembled WGS sequence"/>
</dbReference>
<feature type="transmembrane region" description="Helical" evidence="4">
    <location>
        <begin position="362"/>
        <end position="381"/>
    </location>
</feature>
<evidence type="ECO:0000256" key="2">
    <source>
        <dbReference type="ARBA" id="ARBA00006727"/>
    </source>
</evidence>
<feature type="region of interest" description="Disordered" evidence="3">
    <location>
        <begin position="59"/>
        <end position="88"/>
    </location>
</feature>
<accession>A0A8H7K936</accession>
<keyword evidence="4" id="KW-0812">Transmembrane</keyword>
<comment type="caution">
    <text evidence="6">The sequence shown here is derived from an EMBL/GenBank/DDBJ whole genome shotgun (WGS) entry which is preliminary data.</text>
</comment>
<dbReference type="PANTHER" id="PTHR11360:SF305">
    <property type="entry name" value="MAJOR FACILITATOR SUPERFAMILY (MFS) PROFILE DOMAIN-CONTAINING PROTEIN"/>
    <property type="match status" value="1"/>
</dbReference>
<feature type="transmembrane region" description="Helical" evidence="4">
    <location>
        <begin position="461"/>
        <end position="483"/>
    </location>
</feature>
<keyword evidence="4" id="KW-1133">Transmembrane helix</keyword>
<dbReference type="AlphaFoldDB" id="A0A8H7K936"/>
<evidence type="ECO:0000256" key="1">
    <source>
        <dbReference type="ARBA" id="ARBA00004141"/>
    </source>
</evidence>
<feature type="domain" description="Major facilitator superfamily (MFS) profile" evidence="5">
    <location>
        <begin position="291"/>
        <end position="490"/>
    </location>
</feature>
<dbReference type="InterPro" id="IPR050327">
    <property type="entry name" value="Proton-linked_MCT"/>
</dbReference>
<proteinExistence type="inferred from homology"/>
<evidence type="ECO:0000313" key="6">
    <source>
        <dbReference type="EMBL" id="KAF9746162.1"/>
    </source>
</evidence>
<dbReference type="InterPro" id="IPR011701">
    <property type="entry name" value="MFS"/>
</dbReference>
<feature type="transmembrane region" description="Helical" evidence="4">
    <location>
        <begin position="421"/>
        <end position="441"/>
    </location>
</feature>
<evidence type="ECO:0000256" key="4">
    <source>
        <dbReference type="SAM" id="Phobius"/>
    </source>
</evidence>
<sequence length="490" mass="50997">MPILPTANCHLTIVSPPGPNTKALSISATAQVVAMRPLRRGNTPNPRSLTGQAQVELSAVASSNEANQRDDARVSGEHPSSPNPNPDPLPDGGYGWAVVFACFVHTFWLNAWTGSWGILQVALLKQTLQHSSSSTVSFVGSLGLALGTGLGVPAVMLARRIGARNTGLLGITIYGVGNIVSAEAVHSVGGLFIASGVLYGLGGGCIYAMSNILPVQWFDKRLGTANGIIKLGGGIGATVMAIVAGMLTEKVGIAWTFRIFGLASLGTGIPVAFLIKERRTAPRNYNFQLSIFKELPFSFIFGAGAVGIFALYAPPFFLPYVTNALGFDNTTSTGVVACFNACMAIGRLISGIACDKLGTMNMVFLTMALNTITFFAVWSVSYNLATLLVFAVTNGIANGAFFVTMPTAVSRLLGKDRAADGISIALAGWCPGLLVGNPIAGALIDVMGADKATSIVPFRPAVFYAGGTALASTVLVAASRLVMNKSVARM</sequence>
<keyword evidence="4" id="KW-0472">Membrane</keyword>
<evidence type="ECO:0000259" key="5">
    <source>
        <dbReference type="PROSITE" id="PS50850"/>
    </source>
</evidence>
<dbReference type="Pfam" id="PF07690">
    <property type="entry name" value="MFS_1"/>
    <property type="match status" value="2"/>
</dbReference>
<dbReference type="EMBL" id="JADCTT010000011">
    <property type="protein sequence ID" value="KAF9746162.1"/>
    <property type="molecule type" value="Genomic_DNA"/>
</dbReference>
<feature type="transmembrane region" description="Helical" evidence="4">
    <location>
        <begin position="295"/>
        <end position="313"/>
    </location>
</feature>